<organism evidence="2 3">
    <name type="scientific">Schizophyllum amplum</name>
    <dbReference type="NCBI Taxonomy" id="97359"/>
    <lineage>
        <taxon>Eukaryota</taxon>
        <taxon>Fungi</taxon>
        <taxon>Dikarya</taxon>
        <taxon>Basidiomycota</taxon>
        <taxon>Agaricomycotina</taxon>
        <taxon>Agaricomycetes</taxon>
        <taxon>Agaricomycetidae</taxon>
        <taxon>Agaricales</taxon>
        <taxon>Schizophyllaceae</taxon>
        <taxon>Schizophyllum</taxon>
    </lineage>
</organism>
<sequence length="185" mass="20074">MSEDDPRLWISGIPRHHYALLLGVLDVVSATRVDRRMYFGCGWAGLVCGASTSWDTGPSPRLTARGAVAYHSPYTSFIGQASRCCGWLSTRAISAVHARLRGTSMAGPKAALSGHLVSLSIFFLVDVLAKTRVRRSGTTPRRPGPSVGGAGRGVRPRPPRRRAAPSQGGLRCVLWWRPGRRAWSQ</sequence>
<dbReference type="Proteomes" id="UP000320762">
    <property type="component" value="Unassembled WGS sequence"/>
</dbReference>
<protein>
    <submittedName>
        <fullName evidence="2">Uncharacterized protein</fullName>
    </submittedName>
</protein>
<gene>
    <name evidence="2" type="ORF">BD626DRAFT_630395</name>
</gene>
<dbReference type="AlphaFoldDB" id="A0A550CEP8"/>
<name>A0A550CEP8_9AGAR</name>
<reference evidence="2 3" key="1">
    <citation type="journal article" date="2019" name="New Phytol.">
        <title>Comparative genomics reveals unique wood-decay strategies and fruiting body development in the Schizophyllaceae.</title>
        <authorList>
            <person name="Almasi E."/>
            <person name="Sahu N."/>
            <person name="Krizsan K."/>
            <person name="Balint B."/>
            <person name="Kovacs G.M."/>
            <person name="Kiss B."/>
            <person name="Cseklye J."/>
            <person name="Drula E."/>
            <person name="Henrissat B."/>
            <person name="Nagy I."/>
            <person name="Chovatia M."/>
            <person name="Adam C."/>
            <person name="LaButti K."/>
            <person name="Lipzen A."/>
            <person name="Riley R."/>
            <person name="Grigoriev I.V."/>
            <person name="Nagy L.G."/>
        </authorList>
    </citation>
    <scope>NUCLEOTIDE SEQUENCE [LARGE SCALE GENOMIC DNA]</scope>
    <source>
        <strain evidence="2 3">NL-1724</strain>
    </source>
</reference>
<proteinExistence type="predicted"/>
<comment type="caution">
    <text evidence="2">The sequence shown here is derived from an EMBL/GenBank/DDBJ whole genome shotgun (WGS) entry which is preliminary data.</text>
</comment>
<keyword evidence="3" id="KW-1185">Reference proteome</keyword>
<dbReference type="EMBL" id="VDMD01000010">
    <property type="protein sequence ID" value="TRM63285.1"/>
    <property type="molecule type" value="Genomic_DNA"/>
</dbReference>
<feature type="non-terminal residue" evidence="2">
    <location>
        <position position="185"/>
    </location>
</feature>
<accession>A0A550CEP8</accession>
<evidence type="ECO:0000313" key="3">
    <source>
        <dbReference type="Proteomes" id="UP000320762"/>
    </source>
</evidence>
<feature type="compositionally biased region" description="Low complexity" evidence="1">
    <location>
        <begin position="136"/>
        <end position="145"/>
    </location>
</feature>
<evidence type="ECO:0000256" key="1">
    <source>
        <dbReference type="SAM" id="MobiDB-lite"/>
    </source>
</evidence>
<feature type="compositionally biased region" description="Basic residues" evidence="1">
    <location>
        <begin position="154"/>
        <end position="163"/>
    </location>
</feature>
<feature type="region of interest" description="Disordered" evidence="1">
    <location>
        <begin position="134"/>
        <end position="166"/>
    </location>
</feature>
<evidence type="ECO:0000313" key="2">
    <source>
        <dbReference type="EMBL" id="TRM63285.1"/>
    </source>
</evidence>